<comment type="caution">
    <text evidence="4">The sequence shown here is derived from an EMBL/GenBank/DDBJ whole genome shotgun (WGS) entry which is preliminary data.</text>
</comment>
<accession>A0AAD6SUI2</accession>
<evidence type="ECO:0000313" key="4">
    <source>
        <dbReference type="EMBL" id="KAJ7033944.1"/>
    </source>
</evidence>
<evidence type="ECO:0000313" key="5">
    <source>
        <dbReference type="Proteomes" id="UP001218188"/>
    </source>
</evidence>
<evidence type="ECO:0000256" key="2">
    <source>
        <dbReference type="SAM" id="Phobius"/>
    </source>
</evidence>
<evidence type="ECO:0000256" key="1">
    <source>
        <dbReference type="SAM" id="MobiDB-lite"/>
    </source>
</evidence>
<sequence>MVFLCCFRPPKVTPEGSPSAPAKIHPPSNLPLQAIPSSSTLLREPTPSVARLHPSNPSESSNPSPLPLSTDKVLAECPRLRVLVVGKSGAGKTSLISRVFGVKLASVSHQKPGQCDIEEEIISLQNSCLVLHDSVGFEPGNTNTFNDVENFIVDRSNKNRPMKERLHVVWLCIKIPIAGDRVFETGDEKLIELAFDTGVPVIVVFTQYDILVLSEFRRLPPSEDREQLARDQAAQKFKDSCLKLLDPFFEKYAQLLYVRTSGLSRPPLSKLDPTALDDLVRETRRLVEENFRGDAWIVSAMAQRASAQVKIEGAIAIGMKKYWQGIASGAQLSGTLEACLTAVHNDMTASWNFYDPEDLLRSQDFTDKIKKLAQFVTPSTSDAKSWFSNDKLQPLLGVASGLGPASVVAIPALAGIALSFAFVSFITKALRQTPETLRCFMGYIIDLTLVLEQLFHVTLSKAPSSLTNKDIDMAFENYRNSGLGMVHHRIREFVEAESFTKIVKGKEAQEKVKELIWEFSGVSG</sequence>
<dbReference type="GO" id="GO:0005525">
    <property type="term" value="F:GTP binding"/>
    <property type="evidence" value="ECO:0007669"/>
    <property type="project" value="InterPro"/>
</dbReference>
<feature type="region of interest" description="Disordered" evidence="1">
    <location>
        <begin position="43"/>
        <end position="68"/>
    </location>
</feature>
<dbReference type="InterPro" id="IPR027417">
    <property type="entry name" value="P-loop_NTPase"/>
</dbReference>
<proteinExistence type="predicted"/>
<dbReference type="EMBL" id="JARJCM010000061">
    <property type="protein sequence ID" value="KAJ7033944.1"/>
    <property type="molecule type" value="Genomic_DNA"/>
</dbReference>
<dbReference type="Proteomes" id="UP001218188">
    <property type="component" value="Unassembled WGS sequence"/>
</dbReference>
<evidence type="ECO:0000259" key="3">
    <source>
        <dbReference type="Pfam" id="PF01926"/>
    </source>
</evidence>
<dbReference type="InterPro" id="IPR006073">
    <property type="entry name" value="GTP-bd"/>
</dbReference>
<dbReference type="SUPFAM" id="SSF52540">
    <property type="entry name" value="P-loop containing nucleoside triphosphate hydrolases"/>
    <property type="match status" value="1"/>
</dbReference>
<name>A0AAD6SUI2_9AGAR</name>
<organism evidence="4 5">
    <name type="scientific">Mycena alexandri</name>
    <dbReference type="NCBI Taxonomy" id="1745969"/>
    <lineage>
        <taxon>Eukaryota</taxon>
        <taxon>Fungi</taxon>
        <taxon>Dikarya</taxon>
        <taxon>Basidiomycota</taxon>
        <taxon>Agaricomycotina</taxon>
        <taxon>Agaricomycetes</taxon>
        <taxon>Agaricomycetidae</taxon>
        <taxon>Agaricales</taxon>
        <taxon>Marasmiineae</taxon>
        <taxon>Mycenaceae</taxon>
        <taxon>Mycena</taxon>
    </lineage>
</organism>
<feature type="compositionally biased region" description="Low complexity" evidence="1">
    <location>
        <begin position="54"/>
        <end position="68"/>
    </location>
</feature>
<keyword evidence="2" id="KW-0812">Transmembrane</keyword>
<dbReference type="AlphaFoldDB" id="A0AAD6SUI2"/>
<keyword evidence="2" id="KW-0472">Membrane</keyword>
<protein>
    <recommendedName>
        <fullName evidence="3">G domain-containing protein</fullName>
    </recommendedName>
</protein>
<reference evidence="4" key="1">
    <citation type="submission" date="2023-03" db="EMBL/GenBank/DDBJ databases">
        <title>Massive genome expansion in bonnet fungi (Mycena s.s.) driven by repeated elements and novel gene families across ecological guilds.</title>
        <authorList>
            <consortium name="Lawrence Berkeley National Laboratory"/>
            <person name="Harder C.B."/>
            <person name="Miyauchi S."/>
            <person name="Viragh M."/>
            <person name="Kuo A."/>
            <person name="Thoen E."/>
            <person name="Andreopoulos B."/>
            <person name="Lu D."/>
            <person name="Skrede I."/>
            <person name="Drula E."/>
            <person name="Henrissat B."/>
            <person name="Morin E."/>
            <person name="Kohler A."/>
            <person name="Barry K."/>
            <person name="LaButti K."/>
            <person name="Morin E."/>
            <person name="Salamov A."/>
            <person name="Lipzen A."/>
            <person name="Mereny Z."/>
            <person name="Hegedus B."/>
            <person name="Baldrian P."/>
            <person name="Stursova M."/>
            <person name="Weitz H."/>
            <person name="Taylor A."/>
            <person name="Grigoriev I.V."/>
            <person name="Nagy L.G."/>
            <person name="Martin F."/>
            <person name="Kauserud H."/>
        </authorList>
    </citation>
    <scope>NUCLEOTIDE SEQUENCE</scope>
    <source>
        <strain evidence="4">CBHHK200</strain>
    </source>
</reference>
<keyword evidence="2" id="KW-1133">Transmembrane helix</keyword>
<feature type="domain" description="G" evidence="3">
    <location>
        <begin position="81"/>
        <end position="206"/>
    </location>
</feature>
<feature type="transmembrane region" description="Helical" evidence="2">
    <location>
        <begin position="408"/>
        <end position="427"/>
    </location>
</feature>
<gene>
    <name evidence="4" type="ORF">C8F04DRAFT_1103275</name>
</gene>
<keyword evidence="5" id="KW-1185">Reference proteome</keyword>
<dbReference type="Pfam" id="PF01926">
    <property type="entry name" value="MMR_HSR1"/>
    <property type="match status" value="1"/>
</dbReference>
<dbReference type="Gene3D" id="3.40.50.300">
    <property type="entry name" value="P-loop containing nucleotide triphosphate hydrolases"/>
    <property type="match status" value="1"/>
</dbReference>